<keyword evidence="3" id="KW-1185">Reference proteome</keyword>
<dbReference type="RefSeq" id="WP_206714207.1">
    <property type="nucleotide sequence ID" value="NZ_CP071091.1"/>
</dbReference>
<feature type="chain" id="PRO_5046719757" description="Lipoprotein" evidence="1">
    <location>
        <begin position="29"/>
        <end position="546"/>
    </location>
</feature>
<evidence type="ECO:0000256" key="1">
    <source>
        <dbReference type="SAM" id="SignalP"/>
    </source>
</evidence>
<dbReference type="EMBL" id="CP071091">
    <property type="protein sequence ID" value="QSQ12481.1"/>
    <property type="molecule type" value="Genomic_DNA"/>
</dbReference>
<dbReference type="InterPro" id="IPR015943">
    <property type="entry name" value="WD40/YVTN_repeat-like_dom_sf"/>
</dbReference>
<dbReference type="Pfam" id="PF08309">
    <property type="entry name" value="LVIVD"/>
    <property type="match status" value="3"/>
</dbReference>
<gene>
    <name evidence="2" type="ORF">JY572_29550</name>
</gene>
<dbReference type="SUPFAM" id="SSF75011">
    <property type="entry name" value="3-carboxy-cis,cis-mucoante lactonizing enzyme"/>
    <property type="match status" value="1"/>
</dbReference>
<sequence length="546" mass="58763">MAMKAPSLRAVFVGLVSLCLACSDSKPAPDEPPPTPVEPWDGNYTPLVDPTDWVDRGPFAACSFTPPRGTALDCDDPSLFDLSKCDTAALSAVESHGIYQIDMRHASGAPDLAGLRVPQDGSTATLNVGGMLSTALTRQQLQGRFQVSAQATSRNTTRQLVLMGCDVTEPGVVTGCFAKCTNGKVASSGTFEAARMTWGRGEGESSGGLRLLSETHVQTVRPADVFVHRQHAYVVSIDDADTQRPGGLAVVDVSDPSHPVLKKKITVDGDSYWNAAWAKDNTLYVASKVSGVIVFDITNAANPVFVRSVPGGPSLNVHTLFMDGNRLYAVSSGPAPTGETLIFDISTPLNPVLLNRFTAADTTSPVPSAHDSFAYQDRLYVNSFSAGYVVFDVKDPLNPRELGTYTFDTENSFSTSHAGAVGTFAGKTIGFEGGEYQGTHLRVLDMTDPTNIQLIGRYKLRPQTSIHNIILKDKRLYIAHYHEGLRVLDVSIPPNPREVAYFNTFRESDPGRTDDLLEGAIGIRVPGDGHVYVVDTARGLLIFNEP</sequence>
<dbReference type="Proteomes" id="UP000663090">
    <property type="component" value="Chromosome"/>
</dbReference>
<evidence type="ECO:0000313" key="2">
    <source>
        <dbReference type="EMBL" id="QSQ12481.1"/>
    </source>
</evidence>
<reference evidence="2 3" key="1">
    <citation type="submission" date="2021-02" db="EMBL/GenBank/DDBJ databases">
        <title>De Novo genome assembly of isolated myxobacteria.</title>
        <authorList>
            <person name="Stevens D.C."/>
        </authorList>
    </citation>
    <scope>NUCLEOTIDE SEQUENCE [LARGE SCALE GENOMIC DNA]</scope>
    <source>
        <strain evidence="2 3">SCHIC003</strain>
    </source>
</reference>
<evidence type="ECO:0000313" key="3">
    <source>
        <dbReference type="Proteomes" id="UP000663090"/>
    </source>
</evidence>
<proteinExistence type="predicted"/>
<feature type="signal peptide" evidence="1">
    <location>
        <begin position="1"/>
        <end position="28"/>
    </location>
</feature>
<protein>
    <recommendedName>
        <fullName evidence="4">Lipoprotein</fullName>
    </recommendedName>
</protein>
<dbReference type="Gene3D" id="2.130.10.10">
    <property type="entry name" value="YVTN repeat-like/Quinoprotein amine dehydrogenase"/>
    <property type="match status" value="1"/>
</dbReference>
<accession>A0ABX7N4Z8</accession>
<keyword evidence="1" id="KW-0732">Signal</keyword>
<evidence type="ECO:0008006" key="4">
    <source>
        <dbReference type="Google" id="ProtNLM"/>
    </source>
</evidence>
<dbReference type="InterPro" id="IPR013211">
    <property type="entry name" value="LVIVD"/>
</dbReference>
<name>A0ABX7N4Z8_9BACT</name>
<organism evidence="2 3">
    <name type="scientific">Myxococcus landrumensis</name>
    <dbReference type="NCBI Taxonomy" id="2813577"/>
    <lineage>
        <taxon>Bacteria</taxon>
        <taxon>Pseudomonadati</taxon>
        <taxon>Myxococcota</taxon>
        <taxon>Myxococcia</taxon>
        <taxon>Myxococcales</taxon>
        <taxon>Cystobacterineae</taxon>
        <taxon>Myxococcaceae</taxon>
        <taxon>Myxococcus</taxon>
    </lineage>
</organism>